<dbReference type="Proteomes" id="UP000298616">
    <property type="component" value="Chromosome"/>
</dbReference>
<gene>
    <name evidence="1" type="ORF">DCC35_17220</name>
</gene>
<accession>A0A4D7JL69</accession>
<evidence type="ECO:0000313" key="2">
    <source>
        <dbReference type="Proteomes" id="UP000298616"/>
    </source>
</evidence>
<keyword evidence="2" id="KW-1185">Reference proteome</keyword>
<organism evidence="1 2">
    <name type="scientific">Mangrovivirga cuniculi</name>
    <dbReference type="NCBI Taxonomy" id="2715131"/>
    <lineage>
        <taxon>Bacteria</taxon>
        <taxon>Pseudomonadati</taxon>
        <taxon>Bacteroidota</taxon>
        <taxon>Cytophagia</taxon>
        <taxon>Cytophagales</taxon>
        <taxon>Mangrovivirgaceae</taxon>
        <taxon>Mangrovivirga</taxon>
    </lineage>
</organism>
<proteinExistence type="predicted"/>
<dbReference type="AlphaFoldDB" id="A0A4D7JL69"/>
<sequence length="103" mass="11307">MDIYFDRITVGTNGVLEGTGDYFSFVINSTELSGEYELSESTVSVTAIEDYNPAQPDNAVVKFPSRASLTVEGNYSEITKVSYSITYGGIEYRGETSTNISEF</sequence>
<dbReference type="EMBL" id="CP028923">
    <property type="protein sequence ID" value="QCK16351.1"/>
    <property type="molecule type" value="Genomic_DNA"/>
</dbReference>
<evidence type="ECO:0000313" key="1">
    <source>
        <dbReference type="EMBL" id="QCK16351.1"/>
    </source>
</evidence>
<name>A0A4D7JL69_9BACT</name>
<dbReference type="KEGG" id="fpf:DCC35_17220"/>
<reference evidence="1 2" key="1">
    <citation type="submission" date="2018-04" db="EMBL/GenBank/DDBJ databases">
        <title>Complete genome uncultured novel isolate.</title>
        <authorList>
            <person name="Merlino G."/>
        </authorList>
    </citation>
    <scope>NUCLEOTIDE SEQUENCE [LARGE SCALE GENOMIC DNA]</scope>
    <source>
        <strain evidence="2">R1DC9</strain>
    </source>
</reference>
<protein>
    <submittedName>
        <fullName evidence="1">Uncharacterized protein</fullName>
    </submittedName>
</protein>
<dbReference type="RefSeq" id="WP_137091942.1">
    <property type="nucleotide sequence ID" value="NZ_CP028923.1"/>
</dbReference>